<keyword evidence="3 13" id="KW-0396">Initiation factor</keyword>
<dbReference type="FunFam" id="3.40.50.300:FF:000019">
    <property type="entry name" value="Translation initiation factor IF-2"/>
    <property type="match status" value="1"/>
</dbReference>
<evidence type="ECO:0000256" key="1">
    <source>
        <dbReference type="ARBA" id="ARBA00004173"/>
    </source>
</evidence>
<dbReference type="FunFam" id="2.40.30.10:FF:000008">
    <property type="entry name" value="Translation initiation factor IF-2"/>
    <property type="match status" value="1"/>
</dbReference>
<dbReference type="PANTHER" id="PTHR43381">
    <property type="entry name" value="TRANSLATION INITIATION FACTOR IF-2-RELATED"/>
    <property type="match status" value="1"/>
</dbReference>
<evidence type="ECO:0000256" key="9">
    <source>
        <dbReference type="ARBA" id="ARBA00025162"/>
    </source>
</evidence>
<accession>A0A2A3EBJ4</accession>
<dbReference type="NCBIfam" id="TIGR00231">
    <property type="entry name" value="small_GTP"/>
    <property type="match status" value="1"/>
</dbReference>
<dbReference type="InterPro" id="IPR005225">
    <property type="entry name" value="Small_GTP-bd"/>
</dbReference>
<proteinExistence type="inferred from homology"/>
<dbReference type="PROSITE" id="PS51722">
    <property type="entry name" value="G_TR_2"/>
    <property type="match status" value="1"/>
</dbReference>
<gene>
    <name evidence="13" type="ORF">APICC_03408</name>
</gene>
<evidence type="ECO:0000256" key="7">
    <source>
        <dbReference type="ARBA" id="ARBA00023128"/>
    </source>
</evidence>
<dbReference type="InterPro" id="IPR053905">
    <property type="entry name" value="EF-G-like_DII"/>
</dbReference>
<dbReference type="AlphaFoldDB" id="A0A2A3EBJ4"/>
<dbReference type="InterPro" id="IPR023115">
    <property type="entry name" value="TIF_IF2_dom3"/>
</dbReference>
<evidence type="ECO:0000256" key="10">
    <source>
        <dbReference type="ARBA" id="ARBA00044200"/>
    </source>
</evidence>
<dbReference type="Gene3D" id="3.40.50.10050">
    <property type="entry name" value="Translation initiation factor IF- 2, domain 3"/>
    <property type="match status" value="1"/>
</dbReference>
<feature type="domain" description="Tr-type G" evidence="12">
    <location>
        <begin position="177"/>
        <end position="358"/>
    </location>
</feature>
<dbReference type="SUPFAM" id="SSF52156">
    <property type="entry name" value="Initiation factor IF2/eIF5b, domain 3"/>
    <property type="match status" value="1"/>
</dbReference>
<reference evidence="13 14" key="1">
    <citation type="submission" date="2014-07" db="EMBL/GenBank/DDBJ databases">
        <title>Genomic and transcriptomic analysis on Apis cerana provide comprehensive insights into honey bee biology.</title>
        <authorList>
            <person name="Diao Q."/>
            <person name="Sun L."/>
            <person name="Zheng H."/>
            <person name="Zheng H."/>
            <person name="Xu S."/>
            <person name="Wang S."/>
            <person name="Zeng Z."/>
            <person name="Hu F."/>
            <person name="Su S."/>
            <person name="Wu J."/>
        </authorList>
    </citation>
    <scope>NUCLEOTIDE SEQUENCE [LARGE SCALE GENOMIC DNA]</scope>
    <source>
        <tissue evidence="13">Pupae without intestine</tissue>
    </source>
</reference>
<dbReference type="FunFam" id="3.40.50.10050:FF:000001">
    <property type="entry name" value="Translation initiation factor IF-2"/>
    <property type="match status" value="1"/>
</dbReference>
<evidence type="ECO:0000256" key="3">
    <source>
        <dbReference type="ARBA" id="ARBA00022540"/>
    </source>
</evidence>
<evidence type="ECO:0000256" key="5">
    <source>
        <dbReference type="ARBA" id="ARBA00022917"/>
    </source>
</evidence>
<evidence type="ECO:0000256" key="2">
    <source>
        <dbReference type="ARBA" id="ARBA00007733"/>
    </source>
</evidence>
<comment type="similarity">
    <text evidence="2">Belongs to the TRAFAC class translation factor GTPase superfamily. Classic translation factor GTPase family. IF-2 subfamily.</text>
</comment>
<dbReference type="GO" id="GO:0003743">
    <property type="term" value="F:translation initiation factor activity"/>
    <property type="evidence" value="ECO:0007669"/>
    <property type="project" value="UniProtKB-KW"/>
</dbReference>
<dbReference type="Gene3D" id="3.40.50.300">
    <property type="entry name" value="P-loop containing nucleotide triphosphate hydrolases"/>
    <property type="match status" value="1"/>
</dbReference>
<keyword evidence="8" id="KW-0342">GTP-binding</keyword>
<dbReference type="PRINTS" id="PR00315">
    <property type="entry name" value="ELONGATNFCT"/>
</dbReference>
<dbReference type="CDD" id="cd03702">
    <property type="entry name" value="IF2_mtIF2_II"/>
    <property type="match status" value="1"/>
</dbReference>
<dbReference type="GO" id="GO:0003924">
    <property type="term" value="F:GTPase activity"/>
    <property type="evidence" value="ECO:0007669"/>
    <property type="project" value="InterPro"/>
</dbReference>
<keyword evidence="5" id="KW-0648">Protein biosynthesis</keyword>
<dbReference type="Pfam" id="PF11987">
    <property type="entry name" value="IF-2"/>
    <property type="match status" value="1"/>
</dbReference>
<dbReference type="InterPro" id="IPR036925">
    <property type="entry name" value="TIF_IF2_dom3_sf"/>
</dbReference>
<evidence type="ECO:0000256" key="11">
    <source>
        <dbReference type="SAM" id="Coils"/>
    </source>
</evidence>
<dbReference type="SUPFAM" id="SSF50447">
    <property type="entry name" value="Translation proteins"/>
    <property type="match status" value="2"/>
</dbReference>
<evidence type="ECO:0000256" key="4">
    <source>
        <dbReference type="ARBA" id="ARBA00022741"/>
    </source>
</evidence>
<dbReference type="InterPro" id="IPR000178">
    <property type="entry name" value="TF_IF2_bacterial-like"/>
</dbReference>
<keyword evidence="14" id="KW-1185">Reference proteome</keyword>
<dbReference type="CDD" id="cd01887">
    <property type="entry name" value="IF2_eIF5B"/>
    <property type="match status" value="1"/>
</dbReference>
<dbReference type="GO" id="GO:0005739">
    <property type="term" value="C:mitochondrion"/>
    <property type="evidence" value="ECO:0007669"/>
    <property type="project" value="UniProtKB-SubCell"/>
</dbReference>
<dbReference type="STRING" id="94128.A0A2A3EBJ4"/>
<keyword evidence="7" id="KW-0496">Mitochondrion</keyword>
<evidence type="ECO:0000259" key="12">
    <source>
        <dbReference type="PROSITE" id="PS51722"/>
    </source>
</evidence>
<dbReference type="Pfam" id="PF22042">
    <property type="entry name" value="EF-G_D2"/>
    <property type="match status" value="1"/>
</dbReference>
<dbReference type="CDD" id="cd03692">
    <property type="entry name" value="mtIF2_IVc"/>
    <property type="match status" value="1"/>
</dbReference>
<keyword evidence="6" id="KW-0809">Transit peptide</keyword>
<evidence type="ECO:0000313" key="14">
    <source>
        <dbReference type="Proteomes" id="UP000242457"/>
    </source>
</evidence>
<dbReference type="SUPFAM" id="SSF52540">
    <property type="entry name" value="P-loop containing nucleoside triphosphate hydrolases"/>
    <property type="match status" value="1"/>
</dbReference>
<dbReference type="InterPro" id="IPR009000">
    <property type="entry name" value="Transl_B-barrel_sf"/>
</dbReference>
<sequence>MAASIIRTYIQSSLSKHVIEIIWREQNINCTLQTMNVLHIHYQHYHVTSVFTKQKKVKEETELNMKTIFNEDKLNNLIDKEFKNKSLPVIEVWNKMTVKELADSAKRDINDVLNILYFINKNIKYEENSILTTMPLLTNVVKYLGGKHKFISKKIKETVEYKDITKRPLPNESQLIKRHPVVTIMGHVDHGKTTLLDALRNTSIAKSEFGGITQCIGAFDVVKYIKLYKKKITLESGERVTFLDTPGHAAFISMRHRGAHITDIVVLVVAADDGVKEQTLQSIEMAKNAKVPIIVAINKIDKPNIDIIKVQHELAKHGIVIEELGGEIQCVKISALKGINLRELTEAIIVQAELMDLKGDFEGLVEGVIIECSNHIRGKLVTALIQRGTLKKGCLLVSGIASAKVRGMFNDSGNPILEAKPSEAVQIIGWKELPDVGDEILEVENDKIVQEVIKFRQKQRAEILAKEHKEAANQKLEKHLVEYKKMLKIKQLFGKDRKVMEKVREKIAEEKKKHKIKNFTPAINIIVKGDMAGSVEALLDIFDTYTYDTICQLNIVHYGIGFITQSDIELADTFKAIIYGFNVNTTKQIKDEANKKGISLRFYNIVYKLIDNIKEEIYNILPEVDVEEILGEAKVLQNFEIKDKNKKVNVAGCRCVKGILLKSGLYHVIRENENIYSGKLVSMRHLKEEVSSIEINYECGLRFEDPIISFQPGDTIICINIKKQKEKIEWDPGF</sequence>
<dbReference type="Proteomes" id="UP000242457">
    <property type="component" value="Unassembled WGS sequence"/>
</dbReference>
<feature type="coiled-coil region" evidence="11">
    <location>
        <begin position="458"/>
        <end position="486"/>
    </location>
</feature>
<keyword evidence="4" id="KW-0547">Nucleotide-binding</keyword>
<comment type="function">
    <text evidence="9">One of the essential components for the initiation of protein synthesis. Protects formylmethionyl-tRNA from spontaneous hydrolysis and promotes its binding to the 30S ribosomal subunits. Also involved in the hydrolysis of GTP during the formation of the 70S ribosomal complex.</text>
</comment>
<comment type="subcellular location">
    <subcellularLocation>
        <location evidence="1">Mitochondrion</location>
    </subcellularLocation>
</comment>
<dbReference type="NCBIfam" id="TIGR00487">
    <property type="entry name" value="IF-2"/>
    <property type="match status" value="1"/>
</dbReference>
<organism evidence="13 14">
    <name type="scientific">Apis cerana cerana</name>
    <name type="common">Oriental honeybee</name>
    <dbReference type="NCBI Taxonomy" id="94128"/>
    <lineage>
        <taxon>Eukaryota</taxon>
        <taxon>Metazoa</taxon>
        <taxon>Ecdysozoa</taxon>
        <taxon>Arthropoda</taxon>
        <taxon>Hexapoda</taxon>
        <taxon>Insecta</taxon>
        <taxon>Pterygota</taxon>
        <taxon>Neoptera</taxon>
        <taxon>Endopterygota</taxon>
        <taxon>Hymenoptera</taxon>
        <taxon>Apocrita</taxon>
        <taxon>Aculeata</taxon>
        <taxon>Apoidea</taxon>
        <taxon>Anthophila</taxon>
        <taxon>Apidae</taxon>
        <taxon>Apis</taxon>
    </lineage>
</organism>
<keyword evidence="11" id="KW-0175">Coiled coil</keyword>
<dbReference type="Pfam" id="PF00009">
    <property type="entry name" value="GTP_EFTU"/>
    <property type="match status" value="1"/>
</dbReference>
<dbReference type="InterPro" id="IPR015760">
    <property type="entry name" value="TIF_IF2"/>
</dbReference>
<dbReference type="EMBL" id="KZ288292">
    <property type="protein sequence ID" value="PBC29107.1"/>
    <property type="molecule type" value="Genomic_DNA"/>
</dbReference>
<evidence type="ECO:0000256" key="8">
    <source>
        <dbReference type="ARBA" id="ARBA00023134"/>
    </source>
</evidence>
<dbReference type="InterPro" id="IPR044145">
    <property type="entry name" value="IF2_II"/>
</dbReference>
<protein>
    <recommendedName>
        <fullName evidence="10">Translation initiation factor IF-2, mitochondrial</fullName>
    </recommendedName>
</protein>
<dbReference type="GO" id="GO:0005525">
    <property type="term" value="F:GTP binding"/>
    <property type="evidence" value="ECO:0007669"/>
    <property type="project" value="UniProtKB-KW"/>
</dbReference>
<dbReference type="InterPro" id="IPR000795">
    <property type="entry name" value="T_Tr_GTP-bd_dom"/>
</dbReference>
<evidence type="ECO:0000313" key="13">
    <source>
        <dbReference type="EMBL" id="PBC29107.1"/>
    </source>
</evidence>
<name>A0A2A3EBJ4_APICC</name>
<dbReference type="OrthoDB" id="361630at2759"/>
<dbReference type="PANTHER" id="PTHR43381:SF20">
    <property type="entry name" value="TRANSLATION INITIATION FACTOR IF-2, MITOCHONDRIAL"/>
    <property type="match status" value="1"/>
</dbReference>
<dbReference type="InterPro" id="IPR027417">
    <property type="entry name" value="P-loop_NTPase"/>
</dbReference>
<dbReference type="Gene3D" id="2.40.30.10">
    <property type="entry name" value="Translation factors"/>
    <property type="match status" value="2"/>
</dbReference>
<evidence type="ECO:0000256" key="6">
    <source>
        <dbReference type="ARBA" id="ARBA00022946"/>
    </source>
</evidence>